<dbReference type="EMBL" id="JANBUH010000435">
    <property type="protein sequence ID" value="KAJ2751186.1"/>
    <property type="molecule type" value="Genomic_DNA"/>
</dbReference>
<reference evidence="1" key="1">
    <citation type="submission" date="2022-07" db="EMBL/GenBank/DDBJ databases">
        <title>Phylogenomic reconstructions and comparative analyses of Kickxellomycotina fungi.</title>
        <authorList>
            <person name="Reynolds N.K."/>
            <person name="Stajich J.E."/>
            <person name="Barry K."/>
            <person name="Grigoriev I.V."/>
            <person name="Crous P."/>
            <person name="Smith M.E."/>
        </authorList>
    </citation>
    <scope>NUCLEOTIDE SEQUENCE</scope>
    <source>
        <strain evidence="1">BCRC 34297</strain>
    </source>
</reference>
<gene>
    <name evidence="1" type="ORF">GGI19_004643</name>
</gene>
<organism evidence="1 2">
    <name type="scientific">Coemansia pectinata</name>
    <dbReference type="NCBI Taxonomy" id="1052879"/>
    <lineage>
        <taxon>Eukaryota</taxon>
        <taxon>Fungi</taxon>
        <taxon>Fungi incertae sedis</taxon>
        <taxon>Zoopagomycota</taxon>
        <taxon>Kickxellomycotina</taxon>
        <taxon>Kickxellomycetes</taxon>
        <taxon>Kickxellales</taxon>
        <taxon>Kickxellaceae</taxon>
        <taxon>Coemansia</taxon>
    </lineage>
</organism>
<dbReference type="OrthoDB" id="5537857at2759"/>
<accession>A0A9W8GXE9</accession>
<dbReference type="CDD" id="cd00298">
    <property type="entry name" value="ACD_sHsps_p23-like"/>
    <property type="match status" value="1"/>
</dbReference>
<proteinExistence type="predicted"/>
<dbReference type="Proteomes" id="UP001140011">
    <property type="component" value="Unassembled WGS sequence"/>
</dbReference>
<keyword evidence="2" id="KW-1185">Reference proteome</keyword>
<comment type="caution">
    <text evidence="1">The sequence shown here is derived from an EMBL/GenBank/DDBJ whole genome shotgun (WGS) entry which is preliminary data.</text>
</comment>
<dbReference type="AlphaFoldDB" id="A0A9W8GXE9"/>
<dbReference type="InterPro" id="IPR008978">
    <property type="entry name" value="HSP20-like_chaperone"/>
</dbReference>
<dbReference type="Gene3D" id="2.60.40.790">
    <property type="match status" value="1"/>
</dbReference>
<evidence type="ECO:0008006" key="3">
    <source>
        <dbReference type="Google" id="ProtNLM"/>
    </source>
</evidence>
<name>A0A9W8GXE9_9FUNG</name>
<evidence type="ECO:0000313" key="2">
    <source>
        <dbReference type="Proteomes" id="UP001140011"/>
    </source>
</evidence>
<evidence type="ECO:0000313" key="1">
    <source>
        <dbReference type="EMBL" id="KAJ2751186.1"/>
    </source>
</evidence>
<protein>
    <recommendedName>
        <fullName evidence="3">SHSP domain-containing protein</fullName>
    </recommendedName>
</protein>
<sequence length="182" mass="20837">MYLIGNTKTSTTSLRNEGVVVVNLAPSSQVQHIFNGRIVDPLSGECAHLHECSWDPFLALETATFFHTFISETSTEYTVTVNLPSYISRYIRVQRSDRTLAVVGKAMAQRRWRDGGGGNVHELWKVYWRLFKVPVQCDLDGIRAWYGVDTIRVVVPRRVGIVYKLLHWAEERVWAGRRSVQT</sequence>
<dbReference type="SUPFAM" id="SSF49764">
    <property type="entry name" value="HSP20-like chaperones"/>
    <property type="match status" value="1"/>
</dbReference>